<feature type="active site" description="Proton donor/acceptor" evidence="6 7">
    <location>
        <position position="89"/>
    </location>
</feature>
<protein>
    <recommendedName>
        <fullName evidence="6 10">2,3-bisphosphoglycerate-dependent phosphoglycerate mutase</fullName>
        <shortName evidence="6">BPG-dependent PGAM</shortName>
        <shortName evidence="6">PGAM</shortName>
        <shortName evidence="6">Phosphoglyceromutase</shortName>
        <shortName evidence="6">dPGM</shortName>
        <ecNumber evidence="6 10">5.4.2.11</ecNumber>
    </recommendedName>
</protein>
<comment type="function">
    <text evidence="6 10">Catalyzes the interconversion of 2-phosphoglycerate and 3-phosphoglycerate.</text>
</comment>
<evidence type="ECO:0000256" key="2">
    <source>
        <dbReference type="ARBA" id="ARBA00006717"/>
    </source>
</evidence>
<feature type="binding site" evidence="6 8">
    <location>
        <begin position="89"/>
        <end position="92"/>
    </location>
    <ligand>
        <name>substrate</name>
    </ligand>
</feature>
<name>A0A451D323_9GAMM</name>
<evidence type="ECO:0000313" key="12">
    <source>
        <dbReference type="Proteomes" id="UP000294364"/>
    </source>
</evidence>
<keyword evidence="5 6" id="KW-0413">Isomerase</keyword>
<evidence type="ECO:0000256" key="10">
    <source>
        <dbReference type="RuleBase" id="RU004512"/>
    </source>
</evidence>
<dbReference type="InterPro" id="IPR013078">
    <property type="entry name" value="His_Pase_superF_clade-1"/>
</dbReference>
<comment type="catalytic activity">
    <reaction evidence="1 6 10">
        <text>(2R)-2-phosphoglycerate = (2R)-3-phosphoglycerate</text>
        <dbReference type="Rhea" id="RHEA:15901"/>
        <dbReference type="ChEBI" id="CHEBI:58272"/>
        <dbReference type="ChEBI" id="CHEBI:58289"/>
        <dbReference type="EC" id="5.4.2.11"/>
    </reaction>
</comment>
<dbReference type="NCBIfam" id="NF010713">
    <property type="entry name" value="PRK14115.1"/>
    <property type="match status" value="1"/>
</dbReference>
<evidence type="ECO:0000313" key="11">
    <source>
        <dbReference type="EMBL" id="VFP80061.1"/>
    </source>
</evidence>
<dbReference type="InterPro" id="IPR029033">
    <property type="entry name" value="His_PPase_superfam"/>
</dbReference>
<evidence type="ECO:0000256" key="6">
    <source>
        <dbReference type="HAMAP-Rule" id="MF_01039"/>
    </source>
</evidence>
<dbReference type="EC" id="5.4.2.11" evidence="6 10"/>
<dbReference type="CDD" id="cd07067">
    <property type="entry name" value="HP_PGM_like"/>
    <property type="match status" value="1"/>
</dbReference>
<dbReference type="HAMAP" id="MF_01039">
    <property type="entry name" value="PGAM_GpmA"/>
    <property type="match status" value="1"/>
</dbReference>
<sequence length="246" mass="28782">MNMIKLVLIRHGESQWNKKNLFTGWHDIDLTDQGRFQAVYAGQLLKKEGFVFDFAYTSFLKRAIHTLWYILDEMDQAWLPVEKSWRLNERHYGALQGMDKTASAQKYGAEQVKQWRRSLRVIPPHLSHFDKRFPGYDPRYGNLNKEQLPTAESLEMTINRVLPIWKTGIFPQIKNHKNIIIAAHGNSLRALITYLDNMTEEDILELDIPTGMPLIYEFDENYHPISHYWLSSSNNTISKNKSILSS</sequence>
<dbReference type="GO" id="GO:0004619">
    <property type="term" value="F:phosphoglycerate mutase activity"/>
    <property type="evidence" value="ECO:0007669"/>
    <property type="project" value="UniProtKB-UniRule"/>
</dbReference>
<organism evidence="11 12">
    <name type="scientific">Candidatus Erwinia haradaeae</name>
    <dbReference type="NCBI Taxonomy" id="1922217"/>
    <lineage>
        <taxon>Bacteria</taxon>
        <taxon>Pseudomonadati</taxon>
        <taxon>Pseudomonadota</taxon>
        <taxon>Gammaproteobacteria</taxon>
        <taxon>Enterobacterales</taxon>
        <taxon>Erwiniaceae</taxon>
        <taxon>Erwinia</taxon>
    </lineage>
</organism>
<feature type="binding site" evidence="6 8">
    <location>
        <position position="100"/>
    </location>
    <ligand>
        <name>substrate</name>
    </ligand>
</feature>
<dbReference type="SMART" id="SM00855">
    <property type="entry name" value="PGAM"/>
    <property type="match status" value="1"/>
</dbReference>
<feature type="binding site" evidence="6 8">
    <location>
        <position position="62"/>
    </location>
    <ligand>
        <name>substrate</name>
    </ligand>
</feature>
<feature type="site" description="Transition state stabilizer" evidence="6 9">
    <location>
        <position position="184"/>
    </location>
</feature>
<evidence type="ECO:0000256" key="4">
    <source>
        <dbReference type="ARBA" id="ARBA00023152"/>
    </source>
</evidence>
<evidence type="ECO:0000256" key="9">
    <source>
        <dbReference type="PIRSR" id="PIRSR613078-3"/>
    </source>
</evidence>
<dbReference type="PROSITE" id="PS00175">
    <property type="entry name" value="PG_MUTASE"/>
    <property type="match status" value="1"/>
</dbReference>
<feature type="binding site" evidence="6 8">
    <location>
        <begin position="10"/>
        <end position="17"/>
    </location>
    <ligand>
        <name>substrate</name>
    </ligand>
</feature>
<dbReference type="Gene3D" id="3.40.50.1240">
    <property type="entry name" value="Phosphoglycerate mutase-like"/>
    <property type="match status" value="1"/>
</dbReference>
<feature type="active site" description="Tele-phosphohistidine intermediate" evidence="6 7">
    <location>
        <position position="11"/>
    </location>
</feature>
<dbReference type="RefSeq" id="WP_157992339.1">
    <property type="nucleotide sequence ID" value="NZ_LR217699.1"/>
</dbReference>
<keyword evidence="4 6" id="KW-0324">Glycolysis</keyword>
<dbReference type="AlphaFoldDB" id="A0A451D323"/>
<evidence type="ECO:0000256" key="5">
    <source>
        <dbReference type="ARBA" id="ARBA00023235"/>
    </source>
</evidence>
<evidence type="ECO:0000256" key="7">
    <source>
        <dbReference type="PIRSR" id="PIRSR613078-1"/>
    </source>
</evidence>
<comment type="similarity">
    <text evidence="2 6">Belongs to the phosphoglycerate mutase family. BPG-dependent PGAM subfamily.</text>
</comment>
<geneLocation type="plasmid" evidence="12">
    <name>pbio</name>
</geneLocation>
<dbReference type="EMBL" id="LR217699">
    <property type="protein sequence ID" value="VFP80061.1"/>
    <property type="molecule type" value="Genomic_DNA"/>
</dbReference>
<dbReference type="NCBIfam" id="TIGR01258">
    <property type="entry name" value="pgm_1"/>
    <property type="match status" value="1"/>
</dbReference>
<dbReference type="Pfam" id="PF00300">
    <property type="entry name" value="His_Phos_1"/>
    <property type="match status" value="1"/>
</dbReference>
<gene>
    <name evidence="6 11" type="primary">gpmA</name>
    <name evidence="11" type="ORF">ERCICURT3053_671</name>
</gene>
<keyword evidence="3 6" id="KW-0312">Gluconeogenesis</keyword>
<dbReference type="SUPFAM" id="SSF53254">
    <property type="entry name" value="Phosphoglycerate mutase-like"/>
    <property type="match status" value="1"/>
</dbReference>
<evidence type="ECO:0000256" key="1">
    <source>
        <dbReference type="ARBA" id="ARBA00000380"/>
    </source>
</evidence>
<feature type="binding site" evidence="6 8">
    <location>
        <begin position="185"/>
        <end position="186"/>
    </location>
    <ligand>
        <name>substrate</name>
    </ligand>
</feature>
<dbReference type="InterPro" id="IPR001345">
    <property type="entry name" value="PG/BPGM_mutase_AS"/>
</dbReference>
<dbReference type="InterPro" id="IPR005952">
    <property type="entry name" value="Phosphogly_mut1"/>
</dbReference>
<feature type="binding site" evidence="6 8">
    <location>
        <begin position="23"/>
        <end position="24"/>
    </location>
    <ligand>
        <name>substrate</name>
    </ligand>
</feature>
<dbReference type="GO" id="GO:0006096">
    <property type="term" value="P:glycolytic process"/>
    <property type="evidence" value="ECO:0007669"/>
    <property type="project" value="UniProtKB-UniRule"/>
</dbReference>
<dbReference type="Proteomes" id="UP000294364">
    <property type="component" value="Plasmid pBio"/>
</dbReference>
<dbReference type="PANTHER" id="PTHR11931">
    <property type="entry name" value="PHOSPHOGLYCERATE MUTASE"/>
    <property type="match status" value="1"/>
</dbReference>
<comment type="subunit">
    <text evidence="6">Homodimer.</text>
</comment>
<dbReference type="UniPathway" id="UPA00109">
    <property type="reaction ID" value="UER00186"/>
</dbReference>
<dbReference type="FunFam" id="3.40.50.1240:FF:000003">
    <property type="entry name" value="2,3-bisphosphoglycerate-dependent phosphoglycerate mutase"/>
    <property type="match status" value="1"/>
</dbReference>
<comment type="pathway">
    <text evidence="6 10">Carbohydrate degradation; glycolysis; pyruvate from D-glyceraldehyde 3-phosphate: step 3/5.</text>
</comment>
<proteinExistence type="inferred from homology"/>
<dbReference type="OrthoDB" id="9781415at2"/>
<evidence type="ECO:0000256" key="8">
    <source>
        <dbReference type="PIRSR" id="PIRSR613078-2"/>
    </source>
</evidence>
<reference evidence="11 12" key="1">
    <citation type="submission" date="2019-02" db="EMBL/GenBank/DDBJ databases">
        <authorList>
            <person name="Manzano-Marin A."/>
            <person name="Manzano-Marin A."/>
        </authorList>
    </citation>
    <scope>NUCLEOTIDE SEQUENCE [LARGE SCALE GENOMIC DNA]</scope>
    <source>
        <strain evidence="11 12">ErCicurtihirsuta</strain>
        <plasmid evidence="12">pbio</plasmid>
    </source>
</reference>
<evidence type="ECO:0000256" key="3">
    <source>
        <dbReference type="ARBA" id="ARBA00022432"/>
    </source>
</evidence>
<keyword evidence="11" id="KW-0614">Plasmid</keyword>
<dbReference type="PIRSF" id="PIRSF000709">
    <property type="entry name" value="6PFK_2-Ptase"/>
    <property type="match status" value="1"/>
</dbReference>
<dbReference type="GO" id="GO:0006094">
    <property type="term" value="P:gluconeogenesis"/>
    <property type="evidence" value="ECO:0007669"/>
    <property type="project" value="UniProtKB-UniRule"/>
</dbReference>
<feature type="binding site" evidence="6 8">
    <location>
        <begin position="116"/>
        <end position="117"/>
    </location>
    <ligand>
        <name>substrate</name>
    </ligand>
</feature>
<accession>A0A451D323</accession>